<accession>A0A7K4NTH3</accession>
<gene>
    <name evidence="2" type="ORF">HX827_03240</name>
</gene>
<dbReference type="EMBL" id="JACASW010000005">
    <property type="protein sequence ID" value="NWK06339.1"/>
    <property type="molecule type" value="Genomic_DNA"/>
</dbReference>
<proteinExistence type="predicted"/>
<reference evidence="2 3" key="1">
    <citation type="journal article" date="2019" name="Environ. Microbiol.">
        <title>Genomics insights into ecotype formation of ammonia-oxidizing archaea in the deep ocean.</title>
        <authorList>
            <person name="Wang Y."/>
            <person name="Huang J.M."/>
            <person name="Cui G.J."/>
            <person name="Nunoura T."/>
            <person name="Takaki Y."/>
            <person name="Li W.L."/>
            <person name="Li J."/>
            <person name="Gao Z.M."/>
            <person name="Takai K."/>
            <person name="Zhang A.Q."/>
            <person name="Stepanauskas R."/>
        </authorList>
    </citation>
    <scope>NUCLEOTIDE SEQUENCE [LARGE SCALE GENOMIC DNA]</scope>
    <source>
        <strain evidence="2 3">G13</strain>
    </source>
</reference>
<dbReference type="Proteomes" id="UP000534207">
    <property type="component" value="Unassembled WGS sequence"/>
</dbReference>
<dbReference type="SUPFAM" id="SSF51905">
    <property type="entry name" value="FAD/NAD(P)-binding domain"/>
    <property type="match status" value="1"/>
</dbReference>
<organism evidence="2 3">
    <name type="scientific">Marine Group I thaumarchaeote</name>
    <dbReference type="NCBI Taxonomy" id="2511932"/>
    <lineage>
        <taxon>Archaea</taxon>
        <taxon>Nitrososphaerota</taxon>
        <taxon>Marine Group I</taxon>
    </lineage>
</organism>
<name>A0A7K4NTH3_9ARCH</name>
<dbReference type="Pfam" id="PF01266">
    <property type="entry name" value="DAO"/>
    <property type="match status" value="1"/>
</dbReference>
<evidence type="ECO:0000259" key="1">
    <source>
        <dbReference type="Pfam" id="PF01266"/>
    </source>
</evidence>
<comment type="caution">
    <text evidence="2">The sequence shown here is derived from an EMBL/GenBank/DDBJ whole genome shotgun (WGS) entry which is preliminary data.</text>
</comment>
<evidence type="ECO:0000313" key="3">
    <source>
        <dbReference type="Proteomes" id="UP000534207"/>
    </source>
</evidence>
<evidence type="ECO:0000313" key="2">
    <source>
        <dbReference type="EMBL" id="NWK06339.1"/>
    </source>
</evidence>
<dbReference type="Gene3D" id="3.50.50.60">
    <property type="entry name" value="FAD/NAD(P)-binding domain"/>
    <property type="match status" value="1"/>
</dbReference>
<dbReference type="InterPro" id="IPR006076">
    <property type="entry name" value="FAD-dep_OxRdtase"/>
</dbReference>
<sequence length="349" mass="39990">MRIAVVGGGIFGITVSIILGKNHQIELFERNNELLQSASGSNQYRIHRGYHYPRSPDTVKDIIRSENSFKETFSEAIVNQYDHYYCIAKKNSLTSAKQFVDFCAEYGLVIDKAELDCVQKDSIDLCVQVKESVYDPKKLKKISLDKLNECNVKIHLNTEVTDEIFEEFDRVVICTYANLNALLTRFPELQEEYQFELCEKPVVKLPDSFHNKSIVIMDGPFMCIDPLANTDLHLLCNVTHEIHQTNIGKIPEIDKQYLHLLDNGMIKNPTHTNYDKFIKSSLEFFPEIKNAKYVGSMFTIRAVPPRVEDTDERPTLVKKINEKIITVFSGKITTCAEAAEEVKKIIQKN</sequence>
<dbReference type="AlphaFoldDB" id="A0A7K4NTH3"/>
<dbReference type="Gene3D" id="3.30.9.10">
    <property type="entry name" value="D-Amino Acid Oxidase, subunit A, domain 2"/>
    <property type="match status" value="1"/>
</dbReference>
<feature type="domain" description="FAD dependent oxidoreductase" evidence="1">
    <location>
        <begin position="2"/>
        <end position="183"/>
    </location>
</feature>
<protein>
    <submittedName>
        <fullName evidence="2">FAD-dependent oxidoreductase</fullName>
    </submittedName>
</protein>
<dbReference type="InterPro" id="IPR036188">
    <property type="entry name" value="FAD/NAD-bd_sf"/>
</dbReference>